<evidence type="ECO:0000256" key="1">
    <source>
        <dbReference type="SAM" id="MobiDB-lite"/>
    </source>
</evidence>
<gene>
    <name evidence="3" type="ORF">COB21_04400</name>
</gene>
<feature type="compositionally biased region" description="Polar residues" evidence="1">
    <location>
        <begin position="1"/>
        <end position="30"/>
    </location>
</feature>
<feature type="domain" description="PI3K/PI4K catalytic" evidence="2">
    <location>
        <begin position="286"/>
        <end position="442"/>
    </location>
</feature>
<dbReference type="EMBL" id="NVUK01000028">
    <property type="protein sequence ID" value="PCI76476.1"/>
    <property type="molecule type" value="Genomic_DNA"/>
</dbReference>
<organism evidence="3 4">
    <name type="scientific">Aerophobetes bacterium</name>
    <dbReference type="NCBI Taxonomy" id="2030807"/>
    <lineage>
        <taxon>Bacteria</taxon>
        <taxon>Candidatus Aerophobota</taxon>
    </lineage>
</organism>
<dbReference type="Pfam" id="PF00454">
    <property type="entry name" value="PI3_PI4_kinase"/>
    <property type="match status" value="1"/>
</dbReference>
<dbReference type="AlphaFoldDB" id="A0A2A4X1U8"/>
<accession>A0A2A4X1U8</accession>
<sequence>MTSNVGGESGKTPINPQSQPTGNQIPQAQRSSMSSSGAGAGAGASSGALPQEQVKVMVSVVKATAGSSGGGGGSGSTKRKVEPKAKATAAEGGGGGGADSGGVAKRGKATAAAGGGGGANAAPSSTQITQCFGSAPESMSDLGVVAQFCFDRFNERIVSPVPLTTEEITNLHELFFETTLEEISNEQLSAPVDPLNPHPAHVIKSLQSCISRLDGNCRETRKKHMAKDVRLANIFDIPVTDRSRALSTVAKSEDGAKLVQLFQEGPVYTTRELLGSNNNNPAYILHDDQNNPSWVFKPVKRELSASERTMYEVKGDGAAYKQYSSGEPSELSAKTEHAASCLSKERSFPVPCTLLVEINGDVGSIQMYVRGQDAEEVAPASAAAAALAEEEAFSKDSQSMLIFDLLFAHQDRHGDNFLVKMTAGVRRLYAIDNETCLRPDPDNDLKLENRPNFTVVRAFREDVQELYSPGSITAYKEKIIRLGLMNPRLDKWLEHVSNRLQQHTPTSGSLSDLAASIMQEYKDGHWI</sequence>
<evidence type="ECO:0000259" key="2">
    <source>
        <dbReference type="Pfam" id="PF00454"/>
    </source>
</evidence>
<dbReference type="InterPro" id="IPR000403">
    <property type="entry name" value="PI3/4_kinase_cat_dom"/>
</dbReference>
<feature type="region of interest" description="Disordered" evidence="1">
    <location>
        <begin position="1"/>
        <end position="48"/>
    </location>
</feature>
<reference evidence="4" key="1">
    <citation type="submission" date="2017-08" db="EMBL/GenBank/DDBJ databases">
        <title>A dynamic microbial community with high functional redundancy inhabits the cold, oxic subseafloor aquifer.</title>
        <authorList>
            <person name="Tully B.J."/>
            <person name="Wheat C.G."/>
            <person name="Glazer B.T."/>
            <person name="Huber J.A."/>
        </authorList>
    </citation>
    <scope>NUCLEOTIDE SEQUENCE [LARGE SCALE GENOMIC DNA]</scope>
</reference>
<evidence type="ECO:0000313" key="4">
    <source>
        <dbReference type="Proteomes" id="UP000218775"/>
    </source>
</evidence>
<feature type="compositionally biased region" description="Gly residues" evidence="1">
    <location>
        <begin position="91"/>
        <end position="100"/>
    </location>
</feature>
<evidence type="ECO:0000313" key="3">
    <source>
        <dbReference type="EMBL" id="PCI76476.1"/>
    </source>
</evidence>
<proteinExistence type="predicted"/>
<protein>
    <recommendedName>
        <fullName evidence="2">PI3K/PI4K catalytic domain-containing protein</fullName>
    </recommendedName>
</protein>
<dbReference type="Proteomes" id="UP000218775">
    <property type="component" value="Unassembled WGS sequence"/>
</dbReference>
<comment type="caution">
    <text evidence="3">The sequence shown here is derived from an EMBL/GenBank/DDBJ whole genome shotgun (WGS) entry which is preliminary data.</text>
</comment>
<feature type="region of interest" description="Disordered" evidence="1">
    <location>
        <begin position="65"/>
        <end position="124"/>
    </location>
</feature>
<name>A0A2A4X1U8_UNCAE</name>